<dbReference type="PANTHER" id="PTHR32125">
    <property type="entry name" value="2-C-METHYL-D-ERYTHRITOL 4-PHOSPHATE CYTIDYLYLTRANSFERASE, CHLOROPLASTIC"/>
    <property type="match status" value="1"/>
</dbReference>
<dbReference type="Gene3D" id="3.90.550.10">
    <property type="entry name" value="Spore Coat Polysaccharide Biosynthesis Protein SpsA, Chain A"/>
    <property type="match status" value="1"/>
</dbReference>
<keyword evidence="1 3" id="KW-0808">Transferase</keyword>
<dbReference type="InterPro" id="IPR050088">
    <property type="entry name" value="IspD/TarI_cytidylyltransf_bact"/>
</dbReference>
<keyword evidence="4" id="KW-1185">Reference proteome</keyword>
<dbReference type="InterPro" id="IPR034683">
    <property type="entry name" value="IspD/TarI"/>
</dbReference>
<dbReference type="EMBL" id="SOAU01000001">
    <property type="protein sequence ID" value="TDT14822.1"/>
    <property type="molecule type" value="Genomic_DNA"/>
</dbReference>
<dbReference type="SUPFAM" id="SSF53448">
    <property type="entry name" value="Nucleotide-diphospho-sugar transferases"/>
    <property type="match status" value="1"/>
</dbReference>
<accession>A0A4R7HV63</accession>
<dbReference type="GO" id="GO:0050518">
    <property type="term" value="F:2-C-methyl-D-erythritol 4-phosphate cytidylyltransferase activity"/>
    <property type="evidence" value="ECO:0007669"/>
    <property type="project" value="TreeGrafter"/>
</dbReference>
<evidence type="ECO:0000256" key="1">
    <source>
        <dbReference type="ARBA" id="ARBA00022679"/>
    </source>
</evidence>
<gene>
    <name evidence="3" type="ORF">BDK89_0379</name>
</gene>
<sequence length="213" mass="22090">MGGGSGTRFGRPKQYERLGDERIIDRSRRIAASVTDGVVLVVPADDATAEGGVAGGSSRSESVRAGLAEVPPDTDIVCVHDAARPFADADLYRRVVAAVEAGADASVPGIAVTDTIKVVDGDGVVTATPERSTLVAVQTPQAFRHGALVAAHASGADATDDAALIEATGGRVVVVEGAADNRKITVPDDLDWARQRIVELDRLHDDTCQEEPS</sequence>
<dbReference type="GO" id="GO:0008299">
    <property type="term" value="P:isoprenoid biosynthetic process"/>
    <property type="evidence" value="ECO:0007669"/>
    <property type="project" value="InterPro"/>
</dbReference>
<dbReference type="InterPro" id="IPR029044">
    <property type="entry name" value="Nucleotide-diphossugar_trans"/>
</dbReference>
<dbReference type="Pfam" id="PF01128">
    <property type="entry name" value="IspD"/>
    <property type="match status" value="1"/>
</dbReference>
<evidence type="ECO:0000256" key="2">
    <source>
        <dbReference type="ARBA" id="ARBA00022695"/>
    </source>
</evidence>
<dbReference type="PROSITE" id="PS01295">
    <property type="entry name" value="ISPD"/>
    <property type="match status" value="1"/>
</dbReference>
<protein>
    <submittedName>
        <fullName evidence="3">2-C-methyl-D-erythritol 4-phosphate cytidylyltransferase</fullName>
    </submittedName>
</protein>
<comment type="caution">
    <text evidence="3">The sequence shown here is derived from an EMBL/GenBank/DDBJ whole genome shotgun (WGS) entry which is preliminary data.</text>
</comment>
<dbReference type="Proteomes" id="UP000294558">
    <property type="component" value="Unassembled WGS sequence"/>
</dbReference>
<evidence type="ECO:0000313" key="3">
    <source>
        <dbReference type="EMBL" id="TDT14822.1"/>
    </source>
</evidence>
<name>A0A4R7HV63_9ACTN</name>
<dbReference type="InterPro" id="IPR018294">
    <property type="entry name" value="ISPD_synthase_CS"/>
</dbReference>
<proteinExistence type="predicted"/>
<dbReference type="PANTHER" id="PTHR32125:SF4">
    <property type="entry name" value="2-C-METHYL-D-ERYTHRITOL 4-PHOSPHATE CYTIDYLYLTRANSFERASE, CHLOROPLASTIC"/>
    <property type="match status" value="1"/>
</dbReference>
<evidence type="ECO:0000313" key="4">
    <source>
        <dbReference type="Proteomes" id="UP000294558"/>
    </source>
</evidence>
<dbReference type="CDD" id="cd02516">
    <property type="entry name" value="CDP-ME_synthetase"/>
    <property type="match status" value="1"/>
</dbReference>
<organism evidence="3 4">
    <name type="scientific">Ilumatobacter fluminis</name>
    <dbReference type="NCBI Taxonomy" id="467091"/>
    <lineage>
        <taxon>Bacteria</taxon>
        <taxon>Bacillati</taxon>
        <taxon>Actinomycetota</taxon>
        <taxon>Acidimicrobiia</taxon>
        <taxon>Acidimicrobiales</taxon>
        <taxon>Ilumatobacteraceae</taxon>
        <taxon>Ilumatobacter</taxon>
    </lineage>
</organism>
<reference evidence="3 4" key="1">
    <citation type="submission" date="2019-03" db="EMBL/GenBank/DDBJ databases">
        <title>Sequencing the genomes of 1000 actinobacteria strains.</title>
        <authorList>
            <person name="Klenk H.-P."/>
        </authorList>
    </citation>
    <scope>NUCLEOTIDE SEQUENCE [LARGE SCALE GENOMIC DNA]</scope>
    <source>
        <strain evidence="3 4">DSM 18936</strain>
    </source>
</reference>
<keyword evidence="2 3" id="KW-0548">Nucleotidyltransferase</keyword>
<dbReference type="AlphaFoldDB" id="A0A4R7HV63"/>